<sequence length="254" mass="27759">MSSPSNSELRKLVESIGRGGGQVEPAGTGIVKSAGDIVEEEDEQWNDAVGVYTYISAVELVKQSAVSNQSSVLKVIFLKENQQTKLIRQRFALALKIQQDGGGQVEPAGTGIVKSAGDIFEEEDEQWNDAVGVYTYISAVEPVKQSAVSNQSSVLKVIFLKENQQTSCTSRSAKRKMTSANSVDGLATMTSSVTSSESAVGSRHSTKKIWSQQRFALALKIQQDGFCEDNQQRVYIREELKEEDDDRSAVAEIR</sequence>
<evidence type="ECO:0000313" key="3">
    <source>
        <dbReference type="Proteomes" id="UP000250235"/>
    </source>
</evidence>
<name>A0A2Z7B1U9_9LAMI</name>
<feature type="region of interest" description="Disordered" evidence="1">
    <location>
        <begin position="1"/>
        <end position="28"/>
    </location>
</feature>
<dbReference type="Proteomes" id="UP000250235">
    <property type="component" value="Unassembled WGS sequence"/>
</dbReference>
<evidence type="ECO:0000313" key="2">
    <source>
        <dbReference type="EMBL" id="KZV25482.1"/>
    </source>
</evidence>
<reference evidence="2 3" key="1">
    <citation type="journal article" date="2015" name="Proc. Natl. Acad. Sci. U.S.A.">
        <title>The resurrection genome of Boea hygrometrica: A blueprint for survival of dehydration.</title>
        <authorList>
            <person name="Xiao L."/>
            <person name="Yang G."/>
            <person name="Zhang L."/>
            <person name="Yang X."/>
            <person name="Zhao S."/>
            <person name="Ji Z."/>
            <person name="Zhou Q."/>
            <person name="Hu M."/>
            <person name="Wang Y."/>
            <person name="Chen M."/>
            <person name="Xu Y."/>
            <person name="Jin H."/>
            <person name="Xiao X."/>
            <person name="Hu G."/>
            <person name="Bao F."/>
            <person name="Hu Y."/>
            <person name="Wan P."/>
            <person name="Li L."/>
            <person name="Deng X."/>
            <person name="Kuang T."/>
            <person name="Xiang C."/>
            <person name="Zhu J.K."/>
            <person name="Oliver M.J."/>
            <person name="He Y."/>
        </authorList>
    </citation>
    <scope>NUCLEOTIDE SEQUENCE [LARGE SCALE GENOMIC DNA]</scope>
    <source>
        <strain evidence="3">cv. XS01</strain>
    </source>
</reference>
<proteinExistence type="predicted"/>
<protein>
    <submittedName>
        <fullName evidence="2">Uncharacterized protein</fullName>
    </submittedName>
</protein>
<evidence type="ECO:0000256" key="1">
    <source>
        <dbReference type="SAM" id="MobiDB-lite"/>
    </source>
</evidence>
<dbReference type="EMBL" id="KV011873">
    <property type="protein sequence ID" value="KZV25482.1"/>
    <property type="molecule type" value="Genomic_DNA"/>
</dbReference>
<gene>
    <name evidence="2" type="ORF">F511_25749</name>
</gene>
<accession>A0A2Z7B1U9</accession>
<organism evidence="2 3">
    <name type="scientific">Dorcoceras hygrometricum</name>
    <dbReference type="NCBI Taxonomy" id="472368"/>
    <lineage>
        <taxon>Eukaryota</taxon>
        <taxon>Viridiplantae</taxon>
        <taxon>Streptophyta</taxon>
        <taxon>Embryophyta</taxon>
        <taxon>Tracheophyta</taxon>
        <taxon>Spermatophyta</taxon>
        <taxon>Magnoliopsida</taxon>
        <taxon>eudicotyledons</taxon>
        <taxon>Gunneridae</taxon>
        <taxon>Pentapetalae</taxon>
        <taxon>asterids</taxon>
        <taxon>lamiids</taxon>
        <taxon>Lamiales</taxon>
        <taxon>Gesneriaceae</taxon>
        <taxon>Didymocarpoideae</taxon>
        <taxon>Trichosporeae</taxon>
        <taxon>Loxocarpinae</taxon>
        <taxon>Dorcoceras</taxon>
    </lineage>
</organism>
<keyword evidence="3" id="KW-1185">Reference proteome</keyword>
<dbReference type="AlphaFoldDB" id="A0A2Z7B1U9"/>